<dbReference type="InterPro" id="IPR001048">
    <property type="entry name" value="Asp/Glu/Uridylate_kinase"/>
</dbReference>
<comment type="catalytic activity">
    <reaction evidence="13 14">
        <text>L-aspartate + ATP = 4-phospho-L-aspartate + ADP</text>
        <dbReference type="Rhea" id="RHEA:23776"/>
        <dbReference type="ChEBI" id="CHEBI:29991"/>
        <dbReference type="ChEBI" id="CHEBI:30616"/>
        <dbReference type="ChEBI" id="CHEBI:57535"/>
        <dbReference type="ChEBI" id="CHEBI:456216"/>
        <dbReference type="EC" id="2.7.2.4"/>
    </reaction>
</comment>
<dbReference type="EC" id="2.7.2.4" evidence="14"/>
<dbReference type="PANTHER" id="PTHR21499:SF3">
    <property type="entry name" value="ASPARTOKINASE"/>
    <property type="match status" value="1"/>
</dbReference>
<dbReference type="PANTHER" id="PTHR21499">
    <property type="entry name" value="ASPARTATE KINASE"/>
    <property type="match status" value="1"/>
</dbReference>
<keyword evidence="7 14" id="KW-0808">Transferase</keyword>
<evidence type="ECO:0000256" key="5">
    <source>
        <dbReference type="ARBA" id="ARBA00010122"/>
    </source>
</evidence>
<dbReference type="SUPFAM" id="SSF53633">
    <property type="entry name" value="Carbamate kinase-like"/>
    <property type="match status" value="1"/>
</dbReference>
<evidence type="ECO:0000256" key="15">
    <source>
        <dbReference type="RuleBase" id="RU004249"/>
    </source>
</evidence>
<evidence type="ECO:0000259" key="16">
    <source>
        <dbReference type="Pfam" id="PF00696"/>
    </source>
</evidence>
<dbReference type="RefSeq" id="WP_206931776.1">
    <property type="nucleotide sequence ID" value="NZ_JAEKJY010000001.1"/>
</dbReference>
<organism evidence="17 18">
    <name type="scientific">Halobacillus kuroshimensis</name>
    <dbReference type="NCBI Taxonomy" id="302481"/>
    <lineage>
        <taxon>Bacteria</taxon>
        <taxon>Bacillati</taxon>
        <taxon>Bacillota</taxon>
        <taxon>Bacilli</taxon>
        <taxon>Bacillales</taxon>
        <taxon>Bacillaceae</taxon>
        <taxon>Halobacillus</taxon>
    </lineage>
</organism>
<comment type="function">
    <text evidence="1">Catalyzes the phosphorylation of the beta-carboxyl group of aspartic acid with ATP to yield 4-phospho-L-aspartate, which is involved in the branched biosynthetic pathway leading to the biosynthesis of amino acids threonine, isoleucine and methionine.</text>
</comment>
<sequence>MELVVQKYGGTSLQTAERMAQAADRIIKETKKGRQVVVVVSAMGSTTDDLTALAGQVTTRPAARELDLLLSTGEQVSCALMAMALQARGIEADALTGSQAGLETDATYGSSIVKSVDPLPIRQRLEEGKVVVVSGFQGCPGGHEVTTLGRGGSDTTAAVLAAALKAARCEIFTDVDGVYTADPGTIKGAQKYEEMDFESLSALAELGASVVHPRAAEAAKSGHIPLVVRSSFTEQEGTTVLPANARTYAFPVIGVTYETGLSHLSIHGSMDMKKLEEEWKETLNPWKAVQHTGGCQYRIIIRDEDVYDTRSFLTRFRGKLACRVSEHATGRALVHVVFKSGEEKQNAEAFLQQLPLPSGVIVQSQPHVWSIDVAENHRVDVCQVLHDYCMKRETDPVSAAN</sequence>
<evidence type="ECO:0000256" key="9">
    <source>
        <dbReference type="ARBA" id="ARBA00022777"/>
    </source>
</evidence>
<evidence type="ECO:0000256" key="1">
    <source>
        <dbReference type="ARBA" id="ARBA00003121"/>
    </source>
</evidence>
<accession>A0ABS3DR21</accession>
<keyword evidence="6 15" id="KW-0028">Amino-acid biosynthesis</keyword>
<feature type="domain" description="Aspartate/glutamate/uridylate kinase" evidence="16">
    <location>
        <begin position="3"/>
        <end position="230"/>
    </location>
</feature>
<evidence type="ECO:0000256" key="11">
    <source>
        <dbReference type="ARBA" id="ARBA00022915"/>
    </source>
</evidence>
<dbReference type="InterPro" id="IPR018042">
    <property type="entry name" value="Aspartate_kinase_CS"/>
</dbReference>
<dbReference type="EMBL" id="JAEKJY010000001">
    <property type="protein sequence ID" value="MBN8233788.1"/>
    <property type="molecule type" value="Genomic_DNA"/>
</dbReference>
<evidence type="ECO:0000313" key="17">
    <source>
        <dbReference type="EMBL" id="MBN8233788.1"/>
    </source>
</evidence>
<proteinExistence type="inferred from homology"/>
<dbReference type="Pfam" id="PF00696">
    <property type="entry name" value="AA_kinase"/>
    <property type="match status" value="1"/>
</dbReference>
<dbReference type="GO" id="GO:0016301">
    <property type="term" value="F:kinase activity"/>
    <property type="evidence" value="ECO:0007669"/>
    <property type="project" value="UniProtKB-KW"/>
</dbReference>
<evidence type="ECO:0000256" key="8">
    <source>
        <dbReference type="ARBA" id="ARBA00022741"/>
    </source>
</evidence>
<dbReference type="InterPro" id="IPR036393">
    <property type="entry name" value="AceGlu_kinase-like_sf"/>
</dbReference>
<evidence type="ECO:0000256" key="12">
    <source>
        <dbReference type="ARBA" id="ARBA00023154"/>
    </source>
</evidence>
<keyword evidence="12" id="KW-0457">Lysine biosynthesis</keyword>
<dbReference type="CDD" id="cd04246">
    <property type="entry name" value="AAK_AK-DapG-like"/>
    <property type="match status" value="1"/>
</dbReference>
<evidence type="ECO:0000256" key="6">
    <source>
        <dbReference type="ARBA" id="ARBA00022605"/>
    </source>
</evidence>
<keyword evidence="9 14" id="KW-0418">Kinase</keyword>
<name>A0ABS3DR21_9BACI</name>
<comment type="pathway">
    <text evidence="4 15">Amino-acid biosynthesis; L-threonine biosynthesis; L-threonine from L-aspartate: step 1/5.</text>
</comment>
<comment type="caution">
    <text evidence="17">The sequence shown here is derived from an EMBL/GenBank/DDBJ whole genome shotgun (WGS) entry which is preliminary data.</text>
</comment>
<gene>
    <name evidence="17" type="ORF">JF544_00950</name>
</gene>
<evidence type="ECO:0000256" key="4">
    <source>
        <dbReference type="ARBA" id="ARBA00005139"/>
    </source>
</evidence>
<comment type="pathway">
    <text evidence="2 15">Amino-acid biosynthesis; L-lysine biosynthesis via DAP pathway; (S)-tetrahydrodipicolinate from L-aspartate: step 1/4.</text>
</comment>
<comment type="pathway">
    <text evidence="3 15">Amino-acid biosynthesis; L-methionine biosynthesis via de novo pathway; L-homoserine from L-aspartate: step 1/3.</text>
</comment>
<evidence type="ECO:0000256" key="10">
    <source>
        <dbReference type="ARBA" id="ARBA00022840"/>
    </source>
</evidence>
<evidence type="ECO:0000256" key="14">
    <source>
        <dbReference type="RuleBase" id="RU003448"/>
    </source>
</evidence>
<protein>
    <recommendedName>
        <fullName evidence="14">Aspartokinase</fullName>
        <ecNumber evidence="14">2.7.2.4</ecNumber>
    </recommendedName>
</protein>
<evidence type="ECO:0000256" key="3">
    <source>
        <dbReference type="ARBA" id="ARBA00004986"/>
    </source>
</evidence>
<evidence type="ECO:0000313" key="18">
    <source>
        <dbReference type="Proteomes" id="UP000663970"/>
    </source>
</evidence>
<evidence type="ECO:0000256" key="2">
    <source>
        <dbReference type="ARBA" id="ARBA00004766"/>
    </source>
</evidence>
<evidence type="ECO:0000256" key="13">
    <source>
        <dbReference type="ARBA" id="ARBA00047872"/>
    </source>
</evidence>
<dbReference type="PROSITE" id="PS00324">
    <property type="entry name" value="ASPARTOKINASE"/>
    <property type="match status" value="1"/>
</dbReference>
<keyword evidence="8" id="KW-0547">Nucleotide-binding</keyword>
<dbReference type="InterPro" id="IPR001341">
    <property type="entry name" value="Asp_kinase"/>
</dbReference>
<reference evidence="17 18" key="1">
    <citation type="submission" date="2020-12" db="EMBL/GenBank/DDBJ databases">
        <title>Oil enriched cultivation method for isolating marine PHA-producing bacteria.</title>
        <authorList>
            <person name="Zheng W."/>
            <person name="Yu S."/>
            <person name="Huang Y."/>
        </authorList>
    </citation>
    <scope>NUCLEOTIDE SEQUENCE [LARGE SCALE GENOMIC DNA]</scope>
    <source>
        <strain evidence="17 18">SY-2-6</strain>
    </source>
</reference>
<keyword evidence="11" id="KW-0220">Diaminopimelate biosynthesis</keyword>
<evidence type="ECO:0000256" key="7">
    <source>
        <dbReference type="ARBA" id="ARBA00022679"/>
    </source>
</evidence>
<dbReference type="Gene3D" id="3.40.1160.10">
    <property type="entry name" value="Acetylglutamate kinase-like"/>
    <property type="match status" value="1"/>
</dbReference>
<keyword evidence="18" id="KW-1185">Reference proteome</keyword>
<dbReference type="Proteomes" id="UP000663970">
    <property type="component" value="Unassembled WGS sequence"/>
</dbReference>
<comment type="similarity">
    <text evidence="5 14">Belongs to the aspartokinase family.</text>
</comment>
<dbReference type="NCBIfam" id="TIGR00657">
    <property type="entry name" value="asp_kinases"/>
    <property type="match status" value="1"/>
</dbReference>
<keyword evidence="10" id="KW-0067">ATP-binding</keyword>